<dbReference type="CDD" id="cd13970">
    <property type="entry name" value="ABC1_ADCK3"/>
    <property type="match status" value="1"/>
</dbReference>
<dbReference type="OrthoDB" id="201153at2759"/>
<feature type="domain" description="ABC1 atypical kinase-like" evidence="6">
    <location>
        <begin position="400"/>
        <end position="641"/>
    </location>
</feature>
<dbReference type="InterPro" id="IPR051409">
    <property type="entry name" value="Atypical_kinase_ADCK"/>
</dbReference>
<evidence type="ECO:0000256" key="2">
    <source>
        <dbReference type="ARBA" id="ARBA00022679"/>
    </source>
</evidence>
<dbReference type="SUPFAM" id="SSF56112">
    <property type="entry name" value="Protein kinase-like (PK-like)"/>
    <property type="match status" value="1"/>
</dbReference>
<dbReference type="PANTHER" id="PTHR43851:SF3">
    <property type="entry name" value="COENZYME Q8"/>
    <property type="match status" value="1"/>
</dbReference>
<feature type="compositionally biased region" description="Polar residues" evidence="5">
    <location>
        <begin position="267"/>
        <end position="286"/>
    </location>
</feature>
<dbReference type="GO" id="GO:0016740">
    <property type="term" value="F:transferase activity"/>
    <property type="evidence" value="ECO:0007669"/>
    <property type="project" value="UniProtKB-KW"/>
</dbReference>
<dbReference type="Pfam" id="PF03109">
    <property type="entry name" value="ABC1"/>
    <property type="match status" value="1"/>
</dbReference>
<evidence type="ECO:0000313" key="7">
    <source>
        <dbReference type="EMBL" id="EUN30391.1"/>
    </source>
</evidence>
<evidence type="ECO:0000256" key="4">
    <source>
        <dbReference type="ARBA" id="ARBA00022840"/>
    </source>
</evidence>
<reference evidence="7 8" key="1">
    <citation type="journal article" date="2013" name="PLoS Genet.">
        <title>Comparative genome structure, secondary metabolite, and effector coding capacity across Cochliobolus pathogens.</title>
        <authorList>
            <person name="Condon B.J."/>
            <person name="Leng Y."/>
            <person name="Wu D."/>
            <person name="Bushley K.E."/>
            <person name="Ohm R.A."/>
            <person name="Otillar R."/>
            <person name="Martin J."/>
            <person name="Schackwitz W."/>
            <person name="Grimwood J."/>
            <person name="MohdZainudin N."/>
            <person name="Xue C."/>
            <person name="Wang R."/>
            <person name="Manning V.A."/>
            <person name="Dhillon B."/>
            <person name="Tu Z.J."/>
            <person name="Steffenson B.J."/>
            <person name="Salamov A."/>
            <person name="Sun H."/>
            <person name="Lowry S."/>
            <person name="LaButti K."/>
            <person name="Han J."/>
            <person name="Copeland A."/>
            <person name="Lindquist E."/>
            <person name="Barry K."/>
            <person name="Schmutz J."/>
            <person name="Baker S.E."/>
            <person name="Ciuffetti L.M."/>
            <person name="Grigoriev I.V."/>
            <person name="Zhong S."/>
            <person name="Turgeon B.G."/>
        </authorList>
    </citation>
    <scope>NUCLEOTIDE SEQUENCE [LARGE SCALE GENOMIC DNA]</scope>
    <source>
        <strain evidence="7 8">FI3</strain>
    </source>
</reference>
<organism evidence="7 8">
    <name type="scientific">Bipolaris victoriae (strain FI3)</name>
    <name type="common">Victoria blight of oats agent</name>
    <name type="synonym">Cochliobolus victoriae</name>
    <dbReference type="NCBI Taxonomy" id="930091"/>
    <lineage>
        <taxon>Eukaryota</taxon>
        <taxon>Fungi</taxon>
        <taxon>Dikarya</taxon>
        <taxon>Ascomycota</taxon>
        <taxon>Pezizomycotina</taxon>
        <taxon>Dothideomycetes</taxon>
        <taxon>Pleosporomycetidae</taxon>
        <taxon>Pleosporales</taxon>
        <taxon>Pleosporineae</taxon>
        <taxon>Pleosporaceae</taxon>
        <taxon>Bipolaris</taxon>
    </lineage>
</organism>
<evidence type="ECO:0000256" key="3">
    <source>
        <dbReference type="ARBA" id="ARBA00022741"/>
    </source>
</evidence>
<feature type="region of interest" description="Disordered" evidence="5">
    <location>
        <begin position="73"/>
        <end position="207"/>
    </location>
</feature>
<dbReference type="InterPro" id="IPR011009">
    <property type="entry name" value="Kinase-like_dom_sf"/>
</dbReference>
<dbReference type="PANTHER" id="PTHR43851">
    <property type="match status" value="1"/>
</dbReference>
<evidence type="ECO:0000256" key="1">
    <source>
        <dbReference type="ARBA" id="ARBA00009670"/>
    </source>
</evidence>
<feature type="compositionally biased region" description="Polar residues" evidence="5">
    <location>
        <begin position="83"/>
        <end position="95"/>
    </location>
</feature>
<feature type="compositionally biased region" description="Basic and acidic residues" evidence="5">
    <location>
        <begin position="169"/>
        <end position="187"/>
    </location>
</feature>
<name>W7EQR7_BIPV3</name>
<feature type="compositionally biased region" description="Basic and acidic residues" evidence="5">
    <location>
        <begin position="96"/>
        <end position="107"/>
    </location>
</feature>
<dbReference type="RefSeq" id="XP_014559972.1">
    <property type="nucleotide sequence ID" value="XM_014704486.1"/>
</dbReference>
<protein>
    <recommendedName>
        <fullName evidence="6">ABC1 atypical kinase-like domain-containing protein</fullName>
    </recommendedName>
</protein>
<keyword evidence="4" id="KW-0067">ATP-binding</keyword>
<gene>
    <name evidence="7" type="ORF">COCVIDRAFT_90496</name>
</gene>
<dbReference type="Proteomes" id="UP000054337">
    <property type="component" value="Unassembled WGS sequence"/>
</dbReference>
<dbReference type="InterPro" id="IPR034646">
    <property type="entry name" value="ADCK3_dom"/>
</dbReference>
<feature type="region of interest" description="Disordered" evidence="5">
    <location>
        <begin position="222"/>
        <end position="293"/>
    </location>
</feature>
<sequence length="751" mass="83249">MAGRRLVDAAKLFNASRGVAQQHIALRSNQWDAYTKTSSLAKAVKNQTDRVTLTAAAAIALSQRFSEEAPSYAKAAADRATGGQWTQQTWKSQPSHSEDIPRRETVNKDQAPAGSVKEGVEQDHHYDRSTQNTVNTPPPTEELEVEQREAPRSPLPDGTIPSNGLTLEQEDKGKDVFSERPVPETSKDPLAQDQIEDDIPEGINTDVFHSKRVARMLGSDPFSRKEYAERKSNGRHPLDDRPVGRHPLDDRPMGRHPLDDRPLTPAQRPTSPASQPKLSQAPQSETTSKEMEQLSEIAATSEKTAYTLRESRVPSSRFGRIWQYAGLGTSMALGAVGEGLRRATGSAASTTGSLMLSERNLEILVAKLSRMRGAALKLGQMISFQDIKMLPPAIHDVLQRVQDSADYMPASQRNKVLSSNLGHNWRDLFDSFEDVPIAAASIGQVHKAVLKSTGQTVAVKVQYPGVANSIDSDLSNLSILLTASRLLPKGLYLDKTIANARTELGWECDYTREAECQTRFREFLQDDTDVFTVPKVFTEASGPTVLTAEFMQGVGVTKLKTLTQDQRDWIGTQILRLCLREIVEFKFMQTDPNWTNFLYNPKANKIELLDFGASRDYPDEFVEPYIQVLIAASKGDRDAIRDFSLQLGYLTGDESPAMLDAHIQSVLTLAEPFSTSGPAVYDFRDQTITDRVRGLIPVMVKERLAPPPEETYSLHRKLSGAFLLCARLGSQVPCKELFEKAVGTWEARKKA</sequence>
<dbReference type="AlphaFoldDB" id="W7EQR7"/>
<dbReference type="EMBL" id="KI968706">
    <property type="protein sequence ID" value="EUN30391.1"/>
    <property type="molecule type" value="Genomic_DNA"/>
</dbReference>
<dbReference type="GO" id="GO:0005524">
    <property type="term" value="F:ATP binding"/>
    <property type="evidence" value="ECO:0007669"/>
    <property type="project" value="UniProtKB-KW"/>
</dbReference>
<keyword evidence="3" id="KW-0547">Nucleotide-binding</keyword>
<feature type="compositionally biased region" description="Basic and acidic residues" evidence="5">
    <location>
        <begin position="222"/>
        <end position="262"/>
    </location>
</feature>
<feature type="compositionally biased region" description="Basic and acidic residues" evidence="5">
    <location>
        <begin position="118"/>
        <end position="128"/>
    </location>
</feature>
<evidence type="ECO:0000313" key="8">
    <source>
        <dbReference type="Proteomes" id="UP000054337"/>
    </source>
</evidence>
<comment type="similarity">
    <text evidence="1">Belongs to the protein kinase superfamily. ADCK protein kinase family.</text>
</comment>
<evidence type="ECO:0000259" key="6">
    <source>
        <dbReference type="Pfam" id="PF03109"/>
    </source>
</evidence>
<accession>W7EQR7</accession>
<evidence type="ECO:0000256" key="5">
    <source>
        <dbReference type="SAM" id="MobiDB-lite"/>
    </source>
</evidence>
<proteinExistence type="inferred from homology"/>
<dbReference type="GeneID" id="26259202"/>
<dbReference type="GO" id="GO:0006744">
    <property type="term" value="P:ubiquinone biosynthetic process"/>
    <property type="evidence" value="ECO:0007669"/>
    <property type="project" value="TreeGrafter"/>
</dbReference>
<dbReference type="HOGENOM" id="CLU_006533_5_0_1"/>
<keyword evidence="8" id="KW-1185">Reference proteome</keyword>
<keyword evidence="2" id="KW-0808">Transferase</keyword>
<dbReference type="InterPro" id="IPR004147">
    <property type="entry name" value="ABC1_dom"/>
</dbReference>